<dbReference type="InterPro" id="IPR005172">
    <property type="entry name" value="CRC"/>
</dbReference>
<evidence type="ECO:0000256" key="3">
    <source>
        <dbReference type="ARBA" id="ARBA00023242"/>
    </source>
</evidence>
<dbReference type="PANTHER" id="PTHR46704">
    <property type="entry name" value="CXC DOMAIN-CONTAINING PROTEIN-RELATED"/>
    <property type="match status" value="1"/>
</dbReference>
<proteinExistence type="inferred from homology"/>
<dbReference type="PANTHER" id="PTHR46704:SF9">
    <property type="entry name" value="BHLH DOMAIN-CONTAINING PROTEIN"/>
    <property type="match status" value="1"/>
</dbReference>
<protein>
    <recommendedName>
        <fullName evidence="5">CRC domain-containing protein</fullName>
    </recommendedName>
</protein>
<keyword evidence="3" id="KW-0539">Nucleus</keyword>
<evidence type="ECO:0000259" key="5">
    <source>
        <dbReference type="PROSITE" id="PS51634"/>
    </source>
</evidence>
<feature type="compositionally biased region" description="Low complexity" evidence="4">
    <location>
        <begin position="226"/>
        <end position="239"/>
    </location>
</feature>
<feature type="region of interest" description="Disordered" evidence="4">
    <location>
        <begin position="226"/>
        <end position="253"/>
    </location>
</feature>
<dbReference type="GeneID" id="119720093"/>
<comment type="similarity">
    <text evidence="2">Belongs to the lin-54 family.</text>
</comment>
<evidence type="ECO:0000313" key="7">
    <source>
        <dbReference type="Proteomes" id="UP000887568"/>
    </source>
</evidence>
<accession>A0A913Z152</accession>
<dbReference type="Proteomes" id="UP000887568">
    <property type="component" value="Unplaced"/>
</dbReference>
<evidence type="ECO:0000313" key="6">
    <source>
        <dbReference type="EnsemblMetazoa" id="XP_038045553.1"/>
    </source>
</evidence>
<name>A0A913Z152_PATMI</name>
<feature type="domain" description="CRC" evidence="5">
    <location>
        <begin position="1430"/>
        <end position="1485"/>
    </location>
</feature>
<evidence type="ECO:0000256" key="2">
    <source>
        <dbReference type="ARBA" id="ARBA00007267"/>
    </source>
</evidence>
<organism evidence="6 7">
    <name type="scientific">Patiria miniata</name>
    <name type="common">Bat star</name>
    <name type="synonym">Asterina miniata</name>
    <dbReference type="NCBI Taxonomy" id="46514"/>
    <lineage>
        <taxon>Eukaryota</taxon>
        <taxon>Metazoa</taxon>
        <taxon>Echinodermata</taxon>
        <taxon>Eleutherozoa</taxon>
        <taxon>Asterozoa</taxon>
        <taxon>Asteroidea</taxon>
        <taxon>Valvatacea</taxon>
        <taxon>Valvatida</taxon>
        <taxon>Asterinidae</taxon>
        <taxon>Patiria</taxon>
    </lineage>
</organism>
<dbReference type="EnsemblMetazoa" id="XM_038189625.1">
    <property type="protein sequence ID" value="XP_038045553.1"/>
    <property type="gene ID" value="LOC119720093"/>
</dbReference>
<evidence type="ECO:0000256" key="4">
    <source>
        <dbReference type="SAM" id="MobiDB-lite"/>
    </source>
</evidence>
<dbReference type="OrthoDB" id="10025386at2759"/>
<keyword evidence="7" id="KW-1185">Reference proteome</keyword>
<evidence type="ECO:0000256" key="1">
    <source>
        <dbReference type="ARBA" id="ARBA00004123"/>
    </source>
</evidence>
<dbReference type="RefSeq" id="XP_038045553.1">
    <property type="nucleotide sequence ID" value="XM_038189625.1"/>
</dbReference>
<dbReference type="SMART" id="SM01114">
    <property type="entry name" value="CXC"/>
    <property type="match status" value="1"/>
</dbReference>
<comment type="subcellular location">
    <subcellularLocation>
        <location evidence="1">Nucleus</location>
    </subcellularLocation>
</comment>
<dbReference type="PROSITE" id="PS51634">
    <property type="entry name" value="CRC"/>
    <property type="match status" value="1"/>
</dbReference>
<feature type="region of interest" description="Disordered" evidence="4">
    <location>
        <begin position="1"/>
        <end position="41"/>
    </location>
</feature>
<dbReference type="GO" id="GO:0005634">
    <property type="term" value="C:nucleus"/>
    <property type="evidence" value="ECO:0007669"/>
    <property type="project" value="UniProtKB-SubCell"/>
</dbReference>
<sequence length="1485" mass="166273">MEAARKRKLQEEDAPAESSVLSPKKLRVRSRSRSSSGRASSSGVLPVQCIICSKVELYIDHRGIRVKDKLAQAETSDGGMLREAAELKKDEDILIHIRDKDCVALEVRYHASCYKNYVRFLTRKSKDPEGSEHQEEYRQAYEKFCDSVVQQRLFDNQEILRMSKLAQLFVNMIKKNEGIDLESYRTDKLKYRLRRDFPELCFHKPFRRNKCEIVYSATLSAGSVVESLDTSESSSSTETSDLEGKANAPSSSYAVTGQDSMRALYNAGMIVRNAIKDSPGMTCPWPPTSDDLTLESARAMVPLELFNLMAWCVGASEEPSLTTYADVRFEDHVKILSISQDIIYLASNGRKQTPKSLCLGLTVRHLTGSSQLLRLLNKFGHCSSWDTIIGLETGLAQLQLAASHAVPKGFAEKTPTILVWDNIDFGEETVSGHGTTHHTNGIMIQSCIAEPTSQYDRLEIKKGIRSLTPSITALESFTSVGRQGPKCVGDSAMVDRSLYEPVLTPALQKDFAFLLSKYLDDKAEVPGWTGFNINLQGEMTLHRSAIHYLPVIEASPTEMTTVNTIIERSVSIADRLQLQHIVLVFDQAIYAKIQEIRWARDDVMQRTVVRLGELHTCMSYMGVIGKRFGDAGLQDILIESGVVAAGSINGVLSGHQYNRSVHSHKLMFEALQRLRFTAFWDTLTDEDVEKYSRVFDKSTNIQELLVQSEEFADLLSCYDDFIKRSNQESPTFALWSSYIDMVQLLLVFIRATRESDWHLHVAVIRCMIPWFFAYDRTNYSRYLPAYWMEMVSLPSTHPRCYEELSARGEWTVQRQGRYPFASIACDQAIEQTCNRDSKTRGGITSFTLNRGAVQRWILSQPERSAITRQCEVMSGIEVQERKPKELDSSRIKRDDKAVGSILSTVASMINPFDCCTRELVCLSSGAVASDIVKADLMNALQGGEADAVEYMKDRLIANKVDMFSAIKQKKLKTFSDNSQSVKKTGKDVIKQNRAFFARLLIVGQKRKIDLREVLSYSLGSVSFPLASVNGSLAKTDKSALLHAIEDKAVNALVTEVTSNAAILIDGMAHIQSMRDIPESFGELAEAVLSQVCSVATKNNCSRVDFVTDRYPSISIKNAERARRAEAGTQMVKIYSKDQKTPKQFKKFLSNGLNKEALIDFMFKAWKETEFNPRNLTVFTTNGEYCDRLQWKEGVLEASPCSELVCDHEEADTRLLLHARHAAESNSAVIIRSPDTDVAVITLSLLDSLPSRIYFMTGKGNKSRIIDLQQATSSLSMPCRCLIGLHIFTGCDSTSAFYGKGKQKALKIIQEHPEFQETFSDLGKEFNLEEKALASLEKFVCILYGQTTESVDDARYKAFCSTPSSEQSLPPTKDALTQHAKRCNYQAAIHQRSLQQKIDAPSPDGHGWKLEDGELTITWMMKPSAPDVLLQCVSCSCKVGKCLKGRCSCLSAELPCTDLCKCTNCSNFIEEIDVADAGEDDLYDEI</sequence>
<dbReference type="OMA" id="ASIACDQ"/>
<reference evidence="6" key="1">
    <citation type="submission" date="2022-11" db="UniProtKB">
        <authorList>
            <consortium name="EnsemblMetazoa"/>
        </authorList>
    </citation>
    <scope>IDENTIFICATION</scope>
</reference>
<dbReference type="InterPro" id="IPR033467">
    <property type="entry name" value="Tesmin/TSO1-like_CXC"/>
</dbReference>